<dbReference type="Proteomes" id="UP001243375">
    <property type="component" value="Unassembled WGS sequence"/>
</dbReference>
<protein>
    <submittedName>
        <fullName evidence="1">Uncharacterized protein</fullName>
    </submittedName>
</protein>
<proteinExistence type="predicted"/>
<name>A0ACC2WZL3_9TREE</name>
<evidence type="ECO:0000313" key="2">
    <source>
        <dbReference type="Proteomes" id="UP001243375"/>
    </source>
</evidence>
<accession>A0ACC2WZL3</accession>
<comment type="caution">
    <text evidence="1">The sequence shown here is derived from an EMBL/GenBank/DDBJ whole genome shotgun (WGS) entry which is preliminary data.</text>
</comment>
<gene>
    <name evidence="1" type="ORF">QFC22_004929</name>
</gene>
<organism evidence="1 2">
    <name type="scientific">Naganishia vaughanmartiniae</name>
    <dbReference type="NCBI Taxonomy" id="1424756"/>
    <lineage>
        <taxon>Eukaryota</taxon>
        <taxon>Fungi</taxon>
        <taxon>Dikarya</taxon>
        <taxon>Basidiomycota</taxon>
        <taxon>Agaricomycotina</taxon>
        <taxon>Tremellomycetes</taxon>
        <taxon>Filobasidiales</taxon>
        <taxon>Filobasidiaceae</taxon>
        <taxon>Naganishia</taxon>
    </lineage>
</organism>
<dbReference type="EMBL" id="JASBWU010000014">
    <property type="protein sequence ID" value="KAJ9116487.1"/>
    <property type="molecule type" value="Genomic_DNA"/>
</dbReference>
<reference evidence="1" key="1">
    <citation type="submission" date="2023-04" db="EMBL/GenBank/DDBJ databases">
        <title>Draft Genome sequencing of Naganishia species isolated from polar environments using Oxford Nanopore Technology.</title>
        <authorList>
            <person name="Leo P."/>
            <person name="Venkateswaran K."/>
        </authorList>
    </citation>
    <scope>NUCLEOTIDE SEQUENCE</scope>
    <source>
        <strain evidence="1">MNA-CCFEE 5425</strain>
    </source>
</reference>
<evidence type="ECO:0000313" key="1">
    <source>
        <dbReference type="EMBL" id="KAJ9116487.1"/>
    </source>
</evidence>
<keyword evidence="2" id="KW-1185">Reference proteome</keyword>
<sequence length="251" mass="26309">MYECTNDGWLTRDDCSRTGMVCLVDGSNTGCRDPFGDHQIAPIKPDMPENTIVPGGSPQVPGSNAPVEEHPIASTSTTIVAAIKAVKTPALGAFASPTVNAGGQPKPSGLGSSDTYNQPPAASESSSPKDRPAEPAEGFGISGVYSGPSDISAPHYVVYSDAKFPTGKLPTAEELGGFNRFLLCFWMVLTPATEEALPQPMAPFDNAAVWAAMDKNERSALKASYKASGIAVMVSAFGATGMRHVLHFEEM</sequence>